<sequence length="88" mass="9620">MTGRLRRVRVVGTSGSGKTTFAARLAARLDVPHLELDEVFWDAGWTKRDPAEARAQIEAFVSAAHRGWVTDGNWTARSPAASSFRPPA</sequence>
<accession>A0A511JPJ0</accession>
<gene>
    <name evidence="1" type="ORF">CTE05_34990</name>
</gene>
<dbReference type="PANTHER" id="PTHR37816">
    <property type="entry name" value="YALI0E33011P"/>
    <property type="match status" value="1"/>
</dbReference>
<dbReference type="Pfam" id="PF13671">
    <property type="entry name" value="AAA_33"/>
    <property type="match status" value="1"/>
</dbReference>
<evidence type="ECO:0008006" key="3">
    <source>
        <dbReference type="Google" id="ProtNLM"/>
    </source>
</evidence>
<dbReference type="EMBL" id="BJWH01000024">
    <property type="protein sequence ID" value="GEL99952.1"/>
    <property type="molecule type" value="Genomic_DNA"/>
</dbReference>
<name>A0A511JPJ0_9CELL</name>
<keyword evidence="2" id="KW-1185">Reference proteome</keyword>
<protein>
    <recommendedName>
        <fullName evidence="3">ATPase AAA-type core domain-containing protein</fullName>
    </recommendedName>
</protein>
<evidence type="ECO:0000313" key="2">
    <source>
        <dbReference type="Proteomes" id="UP000321049"/>
    </source>
</evidence>
<dbReference type="PANTHER" id="PTHR37816:SF1">
    <property type="entry name" value="TOXIN"/>
    <property type="match status" value="1"/>
</dbReference>
<proteinExistence type="predicted"/>
<evidence type="ECO:0000313" key="1">
    <source>
        <dbReference type="EMBL" id="GEL99952.1"/>
    </source>
</evidence>
<dbReference type="Proteomes" id="UP000321049">
    <property type="component" value="Unassembled WGS sequence"/>
</dbReference>
<dbReference type="Gene3D" id="3.40.50.300">
    <property type="entry name" value="P-loop containing nucleotide triphosphate hydrolases"/>
    <property type="match status" value="1"/>
</dbReference>
<organism evidence="1 2">
    <name type="scientific">Cellulomonas terrae</name>
    <dbReference type="NCBI Taxonomy" id="311234"/>
    <lineage>
        <taxon>Bacteria</taxon>
        <taxon>Bacillati</taxon>
        <taxon>Actinomycetota</taxon>
        <taxon>Actinomycetes</taxon>
        <taxon>Micrococcales</taxon>
        <taxon>Cellulomonadaceae</taxon>
        <taxon>Cellulomonas</taxon>
    </lineage>
</organism>
<comment type="caution">
    <text evidence="1">The sequence shown here is derived from an EMBL/GenBank/DDBJ whole genome shotgun (WGS) entry which is preliminary data.</text>
</comment>
<dbReference type="RefSeq" id="WP_186814920.1">
    <property type="nucleotide sequence ID" value="NZ_BJWH01000024.1"/>
</dbReference>
<reference evidence="1 2" key="1">
    <citation type="submission" date="2019-07" db="EMBL/GenBank/DDBJ databases">
        <title>Whole genome shotgun sequence of Cellulomonas terrae NBRC 100819.</title>
        <authorList>
            <person name="Hosoyama A."/>
            <person name="Uohara A."/>
            <person name="Ohji S."/>
            <person name="Ichikawa N."/>
        </authorList>
    </citation>
    <scope>NUCLEOTIDE SEQUENCE [LARGE SCALE GENOMIC DNA]</scope>
    <source>
        <strain evidence="1 2">NBRC 100819</strain>
    </source>
</reference>
<dbReference type="AlphaFoldDB" id="A0A511JPJ0"/>
<dbReference type="SUPFAM" id="SSF52540">
    <property type="entry name" value="P-loop containing nucleoside triphosphate hydrolases"/>
    <property type="match status" value="1"/>
</dbReference>
<dbReference type="InterPro" id="IPR027417">
    <property type="entry name" value="P-loop_NTPase"/>
</dbReference>
<dbReference type="InterPro" id="IPR052922">
    <property type="entry name" value="Cytidylate_Kinase-2"/>
</dbReference>